<evidence type="ECO:0000313" key="2">
    <source>
        <dbReference type="Proteomes" id="UP000257109"/>
    </source>
</evidence>
<dbReference type="Proteomes" id="UP000257109">
    <property type="component" value="Unassembled WGS sequence"/>
</dbReference>
<dbReference type="AlphaFoldDB" id="A0A371E5Z2"/>
<sequence length="97" mass="11219">MVSIEESKDTGGISLVVHEQKLKRLPDANRGRGRGLYHRRGLGKGRQSFKKAIVECFKCYNLGYFQYESSKRIKEANYAKLDYEEEELLLMASIEEN</sequence>
<keyword evidence="2" id="KW-1185">Reference proteome</keyword>
<evidence type="ECO:0000313" key="1">
    <source>
        <dbReference type="EMBL" id="RDX61423.1"/>
    </source>
</evidence>
<comment type="caution">
    <text evidence="1">The sequence shown here is derived from an EMBL/GenBank/DDBJ whole genome shotgun (WGS) entry which is preliminary data.</text>
</comment>
<organism evidence="1 2">
    <name type="scientific">Mucuna pruriens</name>
    <name type="common">Velvet bean</name>
    <name type="synonym">Dolichos pruriens</name>
    <dbReference type="NCBI Taxonomy" id="157652"/>
    <lineage>
        <taxon>Eukaryota</taxon>
        <taxon>Viridiplantae</taxon>
        <taxon>Streptophyta</taxon>
        <taxon>Embryophyta</taxon>
        <taxon>Tracheophyta</taxon>
        <taxon>Spermatophyta</taxon>
        <taxon>Magnoliopsida</taxon>
        <taxon>eudicotyledons</taxon>
        <taxon>Gunneridae</taxon>
        <taxon>Pentapetalae</taxon>
        <taxon>rosids</taxon>
        <taxon>fabids</taxon>
        <taxon>Fabales</taxon>
        <taxon>Fabaceae</taxon>
        <taxon>Papilionoideae</taxon>
        <taxon>50 kb inversion clade</taxon>
        <taxon>NPAAA clade</taxon>
        <taxon>indigoferoid/millettioid clade</taxon>
        <taxon>Phaseoleae</taxon>
        <taxon>Mucuna</taxon>
    </lineage>
</organism>
<dbReference type="EMBL" id="QJKJ01016157">
    <property type="protein sequence ID" value="RDX61423.1"/>
    <property type="molecule type" value="Genomic_DNA"/>
</dbReference>
<reference evidence="1" key="1">
    <citation type="submission" date="2018-05" db="EMBL/GenBank/DDBJ databases">
        <title>Draft genome of Mucuna pruriens seed.</title>
        <authorList>
            <person name="Nnadi N.E."/>
            <person name="Vos R."/>
            <person name="Hasami M.H."/>
            <person name="Devisetty U.K."/>
            <person name="Aguiy J.C."/>
        </authorList>
    </citation>
    <scope>NUCLEOTIDE SEQUENCE [LARGE SCALE GENOMIC DNA]</scope>
    <source>
        <strain evidence="1">JCA_2017</strain>
    </source>
</reference>
<feature type="non-terminal residue" evidence="1">
    <location>
        <position position="1"/>
    </location>
</feature>
<protein>
    <submittedName>
        <fullName evidence="1">Uncharacterized protein</fullName>
    </submittedName>
</protein>
<gene>
    <name evidence="1" type="ORF">CR513_60356</name>
</gene>
<proteinExistence type="predicted"/>
<accession>A0A371E5Z2</accession>
<name>A0A371E5Z2_MUCPR</name>